<evidence type="ECO:0000313" key="2">
    <source>
        <dbReference type="Proteomes" id="UP000700334"/>
    </source>
</evidence>
<keyword evidence="2" id="KW-1185">Reference proteome</keyword>
<protein>
    <submittedName>
        <fullName evidence="1">Golgin subfamily B member 1</fullName>
    </submittedName>
</protein>
<proteinExistence type="predicted"/>
<evidence type="ECO:0000313" key="1">
    <source>
        <dbReference type="EMBL" id="KAG8525170.1"/>
    </source>
</evidence>
<name>A0A8J6E0H6_GALPY</name>
<sequence>ALSETTSIDGSQNLVYETDVFRNQLNDSLKEIHQRELRIQQLNSQKKIHFPFSFEIPIRVFVRINSTSVTFLITVQFWRGMFKSCK</sequence>
<dbReference type="EMBL" id="JAGFMF010009304">
    <property type="protein sequence ID" value="KAG8525170.1"/>
    <property type="molecule type" value="Genomic_DNA"/>
</dbReference>
<accession>A0A8J6E0H6</accession>
<feature type="non-terminal residue" evidence="1">
    <location>
        <position position="1"/>
    </location>
</feature>
<organism evidence="1 2">
    <name type="scientific">Galemys pyrenaicus</name>
    <name type="common">Iberian desman</name>
    <name type="synonym">Pyrenean desman</name>
    <dbReference type="NCBI Taxonomy" id="202257"/>
    <lineage>
        <taxon>Eukaryota</taxon>
        <taxon>Metazoa</taxon>
        <taxon>Chordata</taxon>
        <taxon>Craniata</taxon>
        <taxon>Vertebrata</taxon>
        <taxon>Euteleostomi</taxon>
        <taxon>Mammalia</taxon>
        <taxon>Eutheria</taxon>
        <taxon>Laurasiatheria</taxon>
        <taxon>Eulipotyphla</taxon>
        <taxon>Talpidae</taxon>
        <taxon>Galemys</taxon>
    </lineage>
</organism>
<dbReference type="AlphaFoldDB" id="A0A8J6E0H6"/>
<reference evidence="1" key="1">
    <citation type="journal article" date="2021" name="Evol. Appl.">
        <title>The genome of the Pyrenean desman and the effects of bottlenecks and inbreeding on the genomic landscape of an endangered species.</title>
        <authorList>
            <person name="Escoda L."/>
            <person name="Castresana J."/>
        </authorList>
    </citation>
    <scope>NUCLEOTIDE SEQUENCE</scope>
    <source>
        <strain evidence="1">IBE-C5619</strain>
    </source>
</reference>
<dbReference type="Proteomes" id="UP000700334">
    <property type="component" value="Unassembled WGS sequence"/>
</dbReference>
<dbReference type="OrthoDB" id="9904168at2759"/>
<gene>
    <name evidence="1" type="ORF">J0S82_005434</name>
</gene>
<comment type="caution">
    <text evidence="1">The sequence shown here is derived from an EMBL/GenBank/DDBJ whole genome shotgun (WGS) entry which is preliminary data.</text>
</comment>
<feature type="non-terminal residue" evidence="1">
    <location>
        <position position="86"/>
    </location>
</feature>